<feature type="compositionally biased region" description="Polar residues" evidence="7">
    <location>
        <begin position="1"/>
        <end position="12"/>
    </location>
</feature>
<feature type="compositionally biased region" description="Acidic residues" evidence="7">
    <location>
        <begin position="374"/>
        <end position="387"/>
    </location>
</feature>
<evidence type="ECO:0000256" key="5">
    <source>
        <dbReference type="ARBA" id="ARBA00023242"/>
    </source>
</evidence>
<evidence type="ECO:0000313" key="9">
    <source>
        <dbReference type="Proteomes" id="UP000242146"/>
    </source>
</evidence>
<dbReference type="PANTHER" id="PTHR23183">
    <property type="entry name" value="NOP14"/>
    <property type="match status" value="1"/>
</dbReference>
<keyword evidence="3" id="KW-0690">Ribosome biogenesis</keyword>
<dbReference type="PANTHER" id="PTHR23183:SF0">
    <property type="entry name" value="NUCLEOLAR PROTEIN 14"/>
    <property type="match status" value="1"/>
</dbReference>
<dbReference type="GO" id="GO:0030692">
    <property type="term" value="C:Noc4p-Nop14p complex"/>
    <property type="evidence" value="ECO:0007669"/>
    <property type="project" value="TreeGrafter"/>
</dbReference>
<keyword evidence="5" id="KW-0539">Nucleus</keyword>
<feature type="region of interest" description="Disordered" evidence="7">
    <location>
        <begin position="1"/>
        <end position="56"/>
    </location>
</feature>
<proteinExistence type="inferred from homology"/>
<evidence type="ECO:0000256" key="7">
    <source>
        <dbReference type="SAM" id="MobiDB-lite"/>
    </source>
</evidence>
<feature type="region of interest" description="Disordered" evidence="7">
    <location>
        <begin position="266"/>
        <end position="456"/>
    </location>
</feature>
<dbReference type="Proteomes" id="UP000242146">
    <property type="component" value="Unassembled WGS sequence"/>
</dbReference>
<evidence type="ECO:0000256" key="3">
    <source>
        <dbReference type="ARBA" id="ARBA00022517"/>
    </source>
</evidence>
<feature type="compositionally biased region" description="Basic and acidic residues" evidence="7">
    <location>
        <begin position="293"/>
        <end position="341"/>
    </location>
</feature>
<dbReference type="GO" id="GO:0032040">
    <property type="term" value="C:small-subunit processome"/>
    <property type="evidence" value="ECO:0007669"/>
    <property type="project" value="InterPro"/>
</dbReference>
<dbReference type="Pfam" id="PF04147">
    <property type="entry name" value="Nop14"/>
    <property type="match status" value="1"/>
</dbReference>
<dbReference type="STRING" id="101127.A0A1X2G5R6"/>
<comment type="subcellular location">
    <subcellularLocation>
        <location evidence="1">Nucleus</location>
        <location evidence="1">Nucleolus</location>
    </subcellularLocation>
</comment>
<feature type="compositionally biased region" description="Basic residues" evidence="7">
    <location>
        <begin position="35"/>
        <end position="44"/>
    </location>
</feature>
<feature type="compositionally biased region" description="Basic and acidic residues" evidence="7">
    <location>
        <begin position="45"/>
        <end position="56"/>
    </location>
</feature>
<evidence type="ECO:0000256" key="6">
    <source>
        <dbReference type="ARBA" id="ARBA00024695"/>
    </source>
</evidence>
<dbReference type="GO" id="GO:0030490">
    <property type="term" value="P:maturation of SSU-rRNA"/>
    <property type="evidence" value="ECO:0007669"/>
    <property type="project" value="TreeGrafter"/>
</dbReference>
<sequence length="927" mass="105084">MAITPNKKTSGGSALKRLRSSLNAAGILGQQSKASRSKKDRKKGRPSEVGKNDHGAKLKLIRDEFNPYEIKTTHTKFDIIGRKVKGIGGKPSMSKQIGEENRKKTLLVEMRNKNRSGGIIDKRFGENNPNLSLEEKMQERFTRERQRSARSTTSLFNLDDEDDFNLTHYGQSLGDMDDFDDTGLALSDDEDGGQLDKTIVDKMHFGGFGDEEQPEDSDRPKTKNEIMKELIAKSKMHKYERQLAKQEDDELREQLDDELGDLHALLKRKPLPSQSSMFARAEAEKADGDEEPLVQKKDDDYEDYDKALRDLATDRRARAGDRTKTEEELAMDEKEKLEKAERARKRRMEGLDSESEDDDAKPYKRKKKTKGPEADDLEDDDYFDEMETQQQLGGGLTLEDIQNGAYDYDNDMAGSDDEGSASDGEDIGSDDGDDDDDEEELEDDLVGPQFDAMDDDDDDMNEFGAQGKIKAVKSSKKVAEIASTTSAEIPFTFDCPESHDQFLGYLKGLSTEDVLVVIKRIRVLYHIKLHPENKKKMATFLSVLLDHLAYVASTVSPLPTKVLEAISMHIYEISQLVPEPAAATFQAKVKQMHTDMLQKMRHDTSSSLPNVEDIVVLRSLGQVFSTSDLTHQVATPAALLMTQALAQSNLRTQVDLGRGLFVSQLFLEYQRVSHRFIPEVLNFLNRCFVMLSPANLFNVASLPGSFPIPQGSKSVDLHLDGTSGSDPIPSLNLDALVLEDQESSDEMGMTLLQAALRLFEQYLQLYASTSALVEVFEPSLQLLNKMLTVSWHDDLQTLMTSVHDRIKRQIKFSRDKRVKTPLRMQAHRPIPIAQHMPKFEMGYSMDRHYDPDHERNAQQKLRAQYKKETKAAARELRKDNMFMAREKAKVKKQKDEDYNKMIKGVMNILEGDQAEKNRMDREKKKLR</sequence>
<dbReference type="OrthoDB" id="441771at2759"/>
<evidence type="ECO:0000256" key="4">
    <source>
        <dbReference type="ARBA" id="ARBA00022552"/>
    </source>
</evidence>
<feature type="compositionally biased region" description="Acidic residues" evidence="7">
    <location>
        <begin position="408"/>
        <end position="445"/>
    </location>
</feature>
<gene>
    <name evidence="8" type="ORF">DM01DRAFT_1368605</name>
</gene>
<comment type="similarity">
    <text evidence="2">Belongs to the NOP14 family.</text>
</comment>
<dbReference type="AlphaFoldDB" id="A0A1X2G5R6"/>
<evidence type="ECO:0000256" key="2">
    <source>
        <dbReference type="ARBA" id="ARBA00007466"/>
    </source>
</evidence>
<protein>
    <submittedName>
        <fullName evidence="8">Nop14-like protein</fullName>
    </submittedName>
</protein>
<keyword evidence="4" id="KW-0698">rRNA processing</keyword>
<dbReference type="InterPro" id="IPR007276">
    <property type="entry name" value="Nop14"/>
</dbReference>
<comment type="function">
    <text evidence="6">Involved in nucleolar processing of pre-18S ribosomal RNA. Has a role in the nuclear export of 40S pre-ribosomal subunit to the cytoplasm.</text>
</comment>
<organism evidence="8 9">
    <name type="scientific">Hesseltinella vesiculosa</name>
    <dbReference type="NCBI Taxonomy" id="101127"/>
    <lineage>
        <taxon>Eukaryota</taxon>
        <taxon>Fungi</taxon>
        <taxon>Fungi incertae sedis</taxon>
        <taxon>Mucoromycota</taxon>
        <taxon>Mucoromycotina</taxon>
        <taxon>Mucoromycetes</taxon>
        <taxon>Mucorales</taxon>
        <taxon>Cunninghamellaceae</taxon>
        <taxon>Hesseltinella</taxon>
    </lineage>
</organism>
<name>A0A1X2G5R6_9FUNG</name>
<reference evidence="8 9" key="1">
    <citation type="submission" date="2016-07" db="EMBL/GenBank/DDBJ databases">
        <title>Pervasive Adenine N6-methylation of Active Genes in Fungi.</title>
        <authorList>
            <consortium name="DOE Joint Genome Institute"/>
            <person name="Mondo S.J."/>
            <person name="Dannebaum R.O."/>
            <person name="Kuo R.C."/>
            <person name="Labutti K."/>
            <person name="Haridas S."/>
            <person name="Kuo A."/>
            <person name="Salamov A."/>
            <person name="Ahrendt S.R."/>
            <person name="Lipzen A."/>
            <person name="Sullivan W."/>
            <person name="Andreopoulos W.B."/>
            <person name="Clum A."/>
            <person name="Lindquist E."/>
            <person name="Daum C."/>
            <person name="Ramamoorthy G.K."/>
            <person name="Gryganskyi A."/>
            <person name="Culley D."/>
            <person name="Magnuson J.K."/>
            <person name="James T.Y."/>
            <person name="O'Malley M.A."/>
            <person name="Stajich J.E."/>
            <person name="Spatafora J.W."/>
            <person name="Visel A."/>
            <person name="Grigoriev I.V."/>
        </authorList>
    </citation>
    <scope>NUCLEOTIDE SEQUENCE [LARGE SCALE GENOMIC DNA]</scope>
    <source>
        <strain evidence="8 9">NRRL 3301</strain>
    </source>
</reference>
<evidence type="ECO:0000256" key="1">
    <source>
        <dbReference type="ARBA" id="ARBA00004604"/>
    </source>
</evidence>
<keyword evidence="9" id="KW-1185">Reference proteome</keyword>
<comment type="caution">
    <text evidence="8">The sequence shown here is derived from an EMBL/GenBank/DDBJ whole genome shotgun (WGS) entry which is preliminary data.</text>
</comment>
<evidence type="ECO:0000313" key="8">
    <source>
        <dbReference type="EMBL" id="ORX45832.1"/>
    </source>
</evidence>
<dbReference type="EMBL" id="MCGT01000040">
    <property type="protein sequence ID" value="ORX45832.1"/>
    <property type="molecule type" value="Genomic_DNA"/>
</dbReference>
<accession>A0A1X2G5R6</accession>